<keyword evidence="4" id="KW-0256">Endoplasmic reticulum</keyword>
<evidence type="ECO:0008006" key="11">
    <source>
        <dbReference type="Google" id="ProtNLM"/>
    </source>
</evidence>
<dbReference type="InterPro" id="IPR004299">
    <property type="entry name" value="MBOAT_fam"/>
</dbReference>
<feature type="transmembrane region" description="Helical" evidence="8">
    <location>
        <begin position="442"/>
        <end position="460"/>
    </location>
</feature>
<evidence type="ECO:0000256" key="1">
    <source>
        <dbReference type="ARBA" id="ARBA00004477"/>
    </source>
</evidence>
<keyword evidence="7" id="KW-0012">Acyltransferase</keyword>
<reference evidence="9" key="4">
    <citation type="submission" date="2025-09" db="UniProtKB">
        <authorList>
            <consortium name="Ensembl"/>
        </authorList>
    </citation>
    <scope>IDENTIFICATION</scope>
</reference>
<dbReference type="GO" id="GO:0017147">
    <property type="term" value="F:Wnt-protein binding"/>
    <property type="evidence" value="ECO:0007669"/>
    <property type="project" value="TreeGrafter"/>
</dbReference>
<evidence type="ECO:0000313" key="9">
    <source>
        <dbReference type="Ensembl" id="ENSELUP00000065686.1"/>
    </source>
</evidence>
<proteinExistence type="predicted"/>
<dbReference type="Pfam" id="PF03062">
    <property type="entry name" value="MBOAT"/>
    <property type="match status" value="1"/>
</dbReference>
<keyword evidence="6 8" id="KW-0472">Membrane</keyword>
<feature type="transmembrane region" description="Helical" evidence="8">
    <location>
        <begin position="154"/>
        <end position="175"/>
    </location>
</feature>
<dbReference type="PANTHER" id="PTHR13906">
    <property type="entry name" value="PORCUPINE"/>
    <property type="match status" value="1"/>
</dbReference>
<evidence type="ECO:0000256" key="8">
    <source>
        <dbReference type="SAM" id="Phobius"/>
    </source>
</evidence>
<evidence type="ECO:0000256" key="7">
    <source>
        <dbReference type="ARBA" id="ARBA00023315"/>
    </source>
</evidence>
<dbReference type="Bgee" id="ENSELUG00000006906">
    <property type="expression patterns" value="Expressed in ovary and 14 other cell types or tissues"/>
</dbReference>
<evidence type="ECO:0000256" key="3">
    <source>
        <dbReference type="ARBA" id="ARBA00022692"/>
    </source>
</evidence>
<dbReference type="GO" id="GO:1990698">
    <property type="term" value="F:palmitoleoyltransferase activity"/>
    <property type="evidence" value="ECO:0007669"/>
    <property type="project" value="TreeGrafter"/>
</dbReference>
<evidence type="ECO:0000256" key="2">
    <source>
        <dbReference type="ARBA" id="ARBA00022679"/>
    </source>
</evidence>
<dbReference type="InterPro" id="IPR049941">
    <property type="entry name" value="LPLAT_7/PORCN-like"/>
</dbReference>
<dbReference type="Proteomes" id="UP000265140">
    <property type="component" value="Chromosome 12"/>
</dbReference>
<keyword evidence="10" id="KW-1185">Reference proteome</keyword>
<keyword evidence="3 8" id="KW-0812">Transmembrane</keyword>
<feature type="transmembrane region" description="Helical" evidence="8">
    <location>
        <begin position="58"/>
        <end position="85"/>
    </location>
</feature>
<protein>
    <recommendedName>
        <fullName evidence="11">Porcupine O-acyltransferase like</fullName>
    </recommendedName>
</protein>
<feature type="transmembrane region" description="Helical" evidence="8">
    <location>
        <begin position="393"/>
        <end position="414"/>
    </location>
</feature>
<evidence type="ECO:0000256" key="5">
    <source>
        <dbReference type="ARBA" id="ARBA00022989"/>
    </source>
</evidence>
<feature type="transmembrane region" description="Helical" evidence="8">
    <location>
        <begin position="91"/>
        <end position="108"/>
    </location>
</feature>
<name>A0A6Q2YJS6_ESOLU</name>
<dbReference type="GO" id="GO:0005789">
    <property type="term" value="C:endoplasmic reticulum membrane"/>
    <property type="evidence" value="ECO:0007669"/>
    <property type="project" value="UniProtKB-SubCell"/>
</dbReference>
<organism evidence="9 10">
    <name type="scientific">Esox lucius</name>
    <name type="common">Northern pike</name>
    <dbReference type="NCBI Taxonomy" id="8010"/>
    <lineage>
        <taxon>Eukaryota</taxon>
        <taxon>Metazoa</taxon>
        <taxon>Chordata</taxon>
        <taxon>Craniata</taxon>
        <taxon>Vertebrata</taxon>
        <taxon>Euteleostomi</taxon>
        <taxon>Actinopterygii</taxon>
        <taxon>Neopterygii</taxon>
        <taxon>Teleostei</taxon>
        <taxon>Protacanthopterygii</taxon>
        <taxon>Esociformes</taxon>
        <taxon>Esocidae</taxon>
        <taxon>Esox</taxon>
    </lineage>
</organism>
<reference evidence="9" key="3">
    <citation type="submission" date="2025-08" db="UniProtKB">
        <authorList>
            <consortium name="Ensembl"/>
        </authorList>
    </citation>
    <scope>IDENTIFICATION</scope>
</reference>
<sequence length="461" mass="52084">MEFSRMEFFKELGESCVLPTAQQGVEQVWQLLLLCLLFCLLCRLGLSSSLKHLGSVAAGLYALYLFFEQSMVWVLLLSLLCYTVLFLNRNSSSRGIFLSATILIYLLMGELHMIDSVTWHKMRGSQMVVAMKAISLAFDLDRGTVLALPSPLEFTGYIVFVGTVIFGPWISYSSYKEAIESHKLSLSWLQRFSVSWVKCQVCLVISNCIAPYLFPYFIPIHGSKGLRIWLHAYENAVSFHFSNYFVGHLSESTALLAGAGFTEDKDNVKWDLKVVKPLNVELPRSMVLVVTSWNVPMSRWLNTYVFKSAMKLGTFPAVIVTYTASALLHGFSFHLGAVLLSLGFITYVEHVLRKRLAAIFSACILSKRCSTDCHHQYQLGINYPILLGCISDLWVYGINLAFSAMAIFHLTYLGSMFDADIDNLAAEEGYAANHTIQKWSELGWASHWLVFGCWLFYRLLL</sequence>
<dbReference type="GeneTree" id="ENSGT01030000234564"/>
<dbReference type="GO" id="GO:0030258">
    <property type="term" value="P:lipid modification"/>
    <property type="evidence" value="ECO:0007669"/>
    <property type="project" value="TreeGrafter"/>
</dbReference>
<evidence type="ECO:0000313" key="10">
    <source>
        <dbReference type="Proteomes" id="UP000265140"/>
    </source>
</evidence>
<keyword evidence="5 8" id="KW-1133">Transmembrane helix</keyword>
<dbReference type="GO" id="GO:0061355">
    <property type="term" value="P:Wnt protein secretion"/>
    <property type="evidence" value="ECO:0007669"/>
    <property type="project" value="TreeGrafter"/>
</dbReference>
<comment type="subcellular location">
    <subcellularLocation>
        <location evidence="1">Endoplasmic reticulum membrane</location>
        <topology evidence="1">Multi-pass membrane protein</topology>
    </subcellularLocation>
</comment>
<reference evidence="9" key="2">
    <citation type="submission" date="2020-02" db="EMBL/GenBank/DDBJ databases">
        <title>Esox lucius (northern pike) genome, fEsoLuc1, primary haplotype.</title>
        <authorList>
            <person name="Myers G."/>
            <person name="Karagic N."/>
            <person name="Meyer A."/>
            <person name="Pippel M."/>
            <person name="Reichard M."/>
            <person name="Winkler S."/>
            <person name="Tracey A."/>
            <person name="Sims Y."/>
            <person name="Howe K."/>
            <person name="Rhie A."/>
            <person name="Formenti G."/>
            <person name="Durbin R."/>
            <person name="Fedrigo O."/>
            <person name="Jarvis E.D."/>
        </authorList>
    </citation>
    <scope>NUCLEOTIDE SEQUENCE [LARGE SCALE GENOMIC DNA]</scope>
</reference>
<accession>A0A6Q2YJS6</accession>
<feature type="transmembrane region" description="Helical" evidence="8">
    <location>
        <begin position="28"/>
        <end position="46"/>
    </location>
</feature>
<feature type="transmembrane region" description="Helical" evidence="8">
    <location>
        <begin position="326"/>
        <end position="348"/>
    </location>
</feature>
<keyword evidence="2" id="KW-0808">Transferase</keyword>
<dbReference type="OMA" id="GMDFRIY"/>
<reference evidence="10" key="1">
    <citation type="journal article" date="2014" name="PLoS ONE">
        <title>The genome and linkage map of the northern pike (Esox lucius): conserved synteny revealed between the salmonid sister group and the Neoteleostei.</title>
        <authorList>
            <person name="Rondeau E.B."/>
            <person name="Minkley D.R."/>
            <person name="Leong J.S."/>
            <person name="Messmer A.M."/>
            <person name="Jantzen J.R."/>
            <person name="von Schalburg K.R."/>
            <person name="Lemon C."/>
            <person name="Bird N.H."/>
            <person name="Koop B.F."/>
        </authorList>
    </citation>
    <scope>NUCLEOTIDE SEQUENCE</scope>
</reference>
<dbReference type="AlphaFoldDB" id="A0A6Q2YJS6"/>
<evidence type="ECO:0000256" key="6">
    <source>
        <dbReference type="ARBA" id="ARBA00023136"/>
    </source>
</evidence>
<dbReference type="InParanoid" id="A0A6Q2YJS6"/>
<evidence type="ECO:0000256" key="4">
    <source>
        <dbReference type="ARBA" id="ARBA00022824"/>
    </source>
</evidence>
<dbReference type="PANTHER" id="PTHR13906:SF23">
    <property type="entry name" value="PORCUPINE O-ACYLTRANSFERASE LIKE"/>
    <property type="match status" value="1"/>
</dbReference>
<dbReference type="Ensembl" id="ENSELUT00000053790.2">
    <property type="protein sequence ID" value="ENSELUP00000065686.1"/>
    <property type="gene ID" value="ENSELUG00000006906.3"/>
</dbReference>